<organism evidence="2 3">
    <name type="scientific">Leptospira noguchii str. 2007001578</name>
    <dbReference type="NCBI Taxonomy" id="1049974"/>
    <lineage>
        <taxon>Bacteria</taxon>
        <taxon>Pseudomonadati</taxon>
        <taxon>Spirochaetota</taxon>
        <taxon>Spirochaetia</taxon>
        <taxon>Leptospirales</taxon>
        <taxon>Leptospiraceae</taxon>
        <taxon>Leptospira</taxon>
    </lineage>
</organism>
<comment type="caution">
    <text evidence="2">The sequence shown here is derived from an EMBL/GenBank/DDBJ whole genome shotgun (WGS) entry which is preliminary data.</text>
</comment>
<reference evidence="2 3" key="1">
    <citation type="submission" date="2013-01" db="EMBL/GenBank/DDBJ databases">
        <authorList>
            <person name="Harkins D.M."/>
            <person name="Durkin A.S."/>
            <person name="Brinkac L.M."/>
            <person name="Haft D.H."/>
            <person name="Selengut J.D."/>
            <person name="Sanka R."/>
            <person name="DePew J."/>
            <person name="Purushe J."/>
            <person name="Whelen A.C."/>
            <person name="Vinetz J.M."/>
            <person name="Sutton G.G."/>
            <person name="Nierman W.C."/>
            <person name="Fouts D.E."/>
        </authorList>
    </citation>
    <scope>NUCLEOTIDE SEQUENCE [LARGE SCALE GENOMIC DNA]</scope>
    <source>
        <strain evidence="2 3">2007001578</strain>
    </source>
</reference>
<gene>
    <name evidence="2" type="ORF">LEP1GSC035_0364</name>
</gene>
<proteinExistence type="predicted"/>
<keyword evidence="3" id="KW-1185">Reference proteome</keyword>
<evidence type="ECO:0000256" key="1">
    <source>
        <dbReference type="SAM" id="MobiDB-lite"/>
    </source>
</evidence>
<evidence type="ECO:0000313" key="2">
    <source>
        <dbReference type="EMBL" id="EMN02944.1"/>
    </source>
</evidence>
<evidence type="ECO:0008006" key="4">
    <source>
        <dbReference type="Google" id="ProtNLM"/>
    </source>
</evidence>
<dbReference type="RefSeq" id="WP_004426609.1">
    <property type="nucleotide sequence ID" value="NZ_AHMH02000002.1"/>
</dbReference>
<accession>A0ABP2TF78</accession>
<name>A0ABP2TF78_9LEPT</name>
<dbReference type="EMBL" id="AHMH02000002">
    <property type="protein sequence ID" value="EMN02944.1"/>
    <property type="molecule type" value="Genomic_DNA"/>
</dbReference>
<evidence type="ECO:0000313" key="3">
    <source>
        <dbReference type="Proteomes" id="UP000012099"/>
    </source>
</evidence>
<sequence>MEEDEKQSSKRYVIGEGSPPKTLTTIRLTTSHSKCVYYDVVTNELVKVEVPFEDLEKVEE</sequence>
<dbReference type="Proteomes" id="UP000012099">
    <property type="component" value="Unassembled WGS sequence"/>
</dbReference>
<feature type="region of interest" description="Disordered" evidence="1">
    <location>
        <begin position="1"/>
        <end position="25"/>
    </location>
</feature>
<protein>
    <recommendedName>
        <fullName evidence="4">PF09926 repeat protein</fullName>
    </recommendedName>
</protein>